<dbReference type="AlphaFoldDB" id="A0AAJ1F500"/>
<evidence type="ECO:0000313" key="3">
    <source>
        <dbReference type="Proteomes" id="UP001155380"/>
    </source>
</evidence>
<dbReference type="RefSeq" id="WP_250912043.1">
    <property type="nucleotide sequence ID" value="NZ_JAMXLX010000001.1"/>
</dbReference>
<name>A0AAJ1F500_9HYPH</name>
<keyword evidence="1" id="KW-0732">Signal</keyword>
<gene>
    <name evidence="2" type="ORF">NBH21_00670</name>
</gene>
<feature type="chain" id="PRO_5042573167" evidence="1">
    <location>
        <begin position="22"/>
        <end position="153"/>
    </location>
</feature>
<feature type="signal peptide" evidence="1">
    <location>
        <begin position="1"/>
        <end position="21"/>
    </location>
</feature>
<dbReference type="Proteomes" id="UP001155380">
    <property type="component" value="Unassembled WGS sequence"/>
</dbReference>
<organism evidence="2 3">
    <name type="scientific">Ciceribacter sichuanensis</name>
    <dbReference type="NCBI Taxonomy" id="2949647"/>
    <lineage>
        <taxon>Bacteria</taxon>
        <taxon>Pseudomonadati</taxon>
        <taxon>Pseudomonadota</taxon>
        <taxon>Alphaproteobacteria</taxon>
        <taxon>Hyphomicrobiales</taxon>
        <taxon>Rhizobiaceae</taxon>
        <taxon>Ciceribacter</taxon>
    </lineage>
</organism>
<evidence type="ECO:0000313" key="2">
    <source>
        <dbReference type="EMBL" id="MCO5955267.1"/>
    </source>
</evidence>
<reference evidence="2" key="1">
    <citation type="submission" date="2022-06" db="EMBL/GenBank/DDBJ databases">
        <authorList>
            <person name="Sun Q."/>
        </authorList>
    </citation>
    <scope>NUCLEOTIDE SEQUENCE</scope>
    <source>
        <strain evidence="2">S101</strain>
    </source>
</reference>
<sequence length="153" mass="16886">MRAVTTGLAILLLAASSPVHAAERLYCAAADEVLRLSIESDISASDKGKLVNFRGVVGIKDEKVPPAFRHLRFDTPVLAQQSMNDQELRLQLSSHLQDKQLVGSFELTIFVTSTRKNERFQGNYDIRISTSPDNKTPRDIVLSHGASVVCDLH</sequence>
<accession>A0AAJ1F500</accession>
<comment type="caution">
    <text evidence="2">The sequence shown here is derived from an EMBL/GenBank/DDBJ whole genome shotgun (WGS) entry which is preliminary data.</text>
</comment>
<protein>
    <submittedName>
        <fullName evidence="2">Uncharacterized protein</fullName>
    </submittedName>
</protein>
<evidence type="ECO:0000256" key="1">
    <source>
        <dbReference type="SAM" id="SignalP"/>
    </source>
</evidence>
<proteinExistence type="predicted"/>
<dbReference type="EMBL" id="JAMXLX010000001">
    <property type="protein sequence ID" value="MCO5955267.1"/>
    <property type="molecule type" value="Genomic_DNA"/>
</dbReference>